<organism evidence="1 2">
    <name type="scientific">Anatilimnocola aggregata</name>
    <dbReference type="NCBI Taxonomy" id="2528021"/>
    <lineage>
        <taxon>Bacteria</taxon>
        <taxon>Pseudomonadati</taxon>
        <taxon>Planctomycetota</taxon>
        <taxon>Planctomycetia</taxon>
        <taxon>Pirellulales</taxon>
        <taxon>Pirellulaceae</taxon>
        <taxon>Anatilimnocola</taxon>
    </lineage>
</organism>
<dbReference type="AlphaFoldDB" id="A0A517YB09"/>
<sequence length="61" mass="6827">MRTRAALWAPFTFASELSGNLALALFSPGKLILDQPPRFLPKHSLPKHKIANELNERGTQE</sequence>
<evidence type="ECO:0000313" key="2">
    <source>
        <dbReference type="Proteomes" id="UP000315017"/>
    </source>
</evidence>
<accession>A0A517YB09</accession>
<evidence type="ECO:0000313" key="1">
    <source>
        <dbReference type="EMBL" id="QDU27435.1"/>
    </source>
</evidence>
<dbReference type="KEGG" id="aagg:ETAA8_25220"/>
<gene>
    <name evidence="1" type="ORF">ETAA8_25220</name>
</gene>
<dbReference type="Proteomes" id="UP000315017">
    <property type="component" value="Chromosome"/>
</dbReference>
<reference evidence="1 2" key="1">
    <citation type="submission" date="2019-02" db="EMBL/GenBank/DDBJ databases">
        <title>Deep-cultivation of Planctomycetes and their phenomic and genomic characterization uncovers novel biology.</title>
        <authorList>
            <person name="Wiegand S."/>
            <person name="Jogler M."/>
            <person name="Boedeker C."/>
            <person name="Pinto D."/>
            <person name="Vollmers J."/>
            <person name="Rivas-Marin E."/>
            <person name="Kohn T."/>
            <person name="Peeters S.H."/>
            <person name="Heuer A."/>
            <person name="Rast P."/>
            <person name="Oberbeckmann S."/>
            <person name="Bunk B."/>
            <person name="Jeske O."/>
            <person name="Meyerdierks A."/>
            <person name="Storesund J.E."/>
            <person name="Kallscheuer N."/>
            <person name="Luecker S."/>
            <person name="Lage O.M."/>
            <person name="Pohl T."/>
            <person name="Merkel B.J."/>
            <person name="Hornburger P."/>
            <person name="Mueller R.-W."/>
            <person name="Bruemmer F."/>
            <person name="Labrenz M."/>
            <person name="Spormann A.M."/>
            <person name="Op den Camp H."/>
            <person name="Overmann J."/>
            <person name="Amann R."/>
            <person name="Jetten M.S.M."/>
            <person name="Mascher T."/>
            <person name="Medema M.H."/>
            <person name="Devos D.P."/>
            <person name="Kaster A.-K."/>
            <person name="Ovreas L."/>
            <person name="Rohde M."/>
            <person name="Galperin M.Y."/>
            <person name="Jogler C."/>
        </authorList>
    </citation>
    <scope>NUCLEOTIDE SEQUENCE [LARGE SCALE GENOMIC DNA]</scope>
    <source>
        <strain evidence="1 2">ETA_A8</strain>
    </source>
</reference>
<dbReference type="EMBL" id="CP036274">
    <property type="protein sequence ID" value="QDU27435.1"/>
    <property type="molecule type" value="Genomic_DNA"/>
</dbReference>
<proteinExistence type="predicted"/>
<keyword evidence="2" id="KW-1185">Reference proteome</keyword>
<protein>
    <submittedName>
        <fullName evidence="1">Uncharacterized protein</fullName>
    </submittedName>
</protein>
<name>A0A517YB09_9BACT</name>